<feature type="region of interest" description="Disordered" evidence="12">
    <location>
        <begin position="34"/>
        <end position="65"/>
    </location>
</feature>
<dbReference type="AlphaFoldDB" id="A0A7X5UZ58"/>
<comment type="similarity">
    <text evidence="9 11">Belongs to the TonB-dependent receptor family.</text>
</comment>
<dbReference type="PANTHER" id="PTHR40980:SF4">
    <property type="entry name" value="TONB-DEPENDENT RECEPTOR-LIKE BETA-BARREL DOMAIN-CONTAINING PROTEIN"/>
    <property type="match status" value="1"/>
</dbReference>
<evidence type="ECO:0000256" key="2">
    <source>
        <dbReference type="ARBA" id="ARBA00022448"/>
    </source>
</evidence>
<evidence type="ECO:0000256" key="3">
    <source>
        <dbReference type="ARBA" id="ARBA00022452"/>
    </source>
</evidence>
<dbReference type="RefSeq" id="WP_243857164.1">
    <property type="nucleotide sequence ID" value="NZ_JAASQV010000001.1"/>
</dbReference>
<feature type="domain" description="TonB-dependent receptor-like beta-barrel" evidence="14">
    <location>
        <begin position="483"/>
        <end position="907"/>
    </location>
</feature>
<evidence type="ECO:0000259" key="14">
    <source>
        <dbReference type="Pfam" id="PF00593"/>
    </source>
</evidence>
<dbReference type="GO" id="GO:0009279">
    <property type="term" value="C:cell outer membrane"/>
    <property type="evidence" value="ECO:0007669"/>
    <property type="project" value="UniProtKB-SubCell"/>
</dbReference>
<dbReference type="InterPro" id="IPR000531">
    <property type="entry name" value="Beta-barrel_TonB"/>
</dbReference>
<evidence type="ECO:0000313" key="16">
    <source>
        <dbReference type="EMBL" id="NIJ64923.1"/>
    </source>
</evidence>
<keyword evidence="7 9" id="KW-0472">Membrane</keyword>
<feature type="signal peptide" evidence="13">
    <location>
        <begin position="1"/>
        <end position="30"/>
    </location>
</feature>
<feature type="domain" description="TonB-dependent receptor plug" evidence="15">
    <location>
        <begin position="86"/>
        <end position="195"/>
    </location>
</feature>
<evidence type="ECO:0000256" key="9">
    <source>
        <dbReference type="PROSITE-ProRule" id="PRU01360"/>
    </source>
</evidence>
<evidence type="ECO:0000256" key="4">
    <source>
        <dbReference type="ARBA" id="ARBA00022692"/>
    </source>
</evidence>
<gene>
    <name evidence="16" type="ORF">FHR20_001854</name>
</gene>
<keyword evidence="17" id="KW-1185">Reference proteome</keyword>
<dbReference type="InterPro" id="IPR037066">
    <property type="entry name" value="Plug_dom_sf"/>
</dbReference>
<protein>
    <submittedName>
        <fullName evidence="16">TonB-dependent receptor</fullName>
    </submittedName>
</protein>
<dbReference type="Gene3D" id="2.170.130.10">
    <property type="entry name" value="TonB-dependent receptor, plug domain"/>
    <property type="match status" value="1"/>
</dbReference>
<sequence>MMTISTAHLRALYLLSGTAMALLATGPAWAAPVGPETIKPADPVPAPDQDRSGNQDKDRIEKQDDDIVVNGRRHAVQDTQNAQIRSSSFVSIISGEELRAQPQQNLADLLTRLPGVNSSVDQSRNAAATGEAQYLSIRGLDTAYNAYMLDGVRLAQTDARTRAISMNLLSPFSVAEARVNKAPTANFDGDAIAGVIDLRTASAFNLPAGHVQIRAQGQVAGRAAARGQNPWGGTAQIETAQRLGNLGIYASVYYGLKHTLGESTAMQHDWEKYDNKIPGMIRDNLDNISPRGVQWNVFRNRIERLGGTLNLDWKGEDLDLYSYTTYGRYKLKSWMDQTALRQTDLAPGQINPNPGNTGSYDAAGFRADYGLTATHYFRTEHSNQELFSTKFGGQSRIGDLTLDYHAAYSRGEQDYPLRIQSGFAGKPYIGTADNSGLAITRMVTSIGDRTSPQVVLTDAARAALLNLSTLKQWYVTQQFENTWERRLEGQLDATWKLADQGLESIAAGAKAEGTKRYANSLGDDGALQYYFPLANGSNAPRYDAQGPSVAAIPGEMLGGFMHNSAQVPIKLLDTKFIEDQVRRLSTPKLAGLNPVKLKENRLDGKEQRIGAYAMATFRTGDLTVIPGVRFEHNRFEGTYWQSNEKTGNGFVTTARSYNQWLPSVIASYRPSDRVVYRASVRRSYSRPAFDLLLGPTEVSLSDDGTLSVFIPNPNLDAQTAWNVDASVELKGEGTDFFSISPYYKRINHVLFSTGTTNAGGDLNVWGTSSPIKVNGVETSTLDTSGKGDVYGIELVGRYSFRDLPGLFDGLGVGGNITLQRAQAKVFVNGQWRGQRMPQAPRLMYNVELFYNHGGFQAALNYNYTGDKLYDLRSSRPDTYIQPVSKMNLMLGYTLGKHVAIGASIENLLNAHTYWATTSQRPAYLSNDRKGGYIETGRVYSLNLSYSF</sequence>
<evidence type="ECO:0000256" key="12">
    <source>
        <dbReference type="SAM" id="MobiDB-lite"/>
    </source>
</evidence>
<dbReference type="InterPro" id="IPR039426">
    <property type="entry name" value="TonB-dep_rcpt-like"/>
</dbReference>
<dbReference type="SUPFAM" id="SSF56935">
    <property type="entry name" value="Porins"/>
    <property type="match status" value="1"/>
</dbReference>
<keyword evidence="2 9" id="KW-0813">Transport</keyword>
<evidence type="ECO:0000256" key="1">
    <source>
        <dbReference type="ARBA" id="ARBA00004571"/>
    </source>
</evidence>
<feature type="compositionally biased region" description="Basic and acidic residues" evidence="12">
    <location>
        <begin position="48"/>
        <end position="62"/>
    </location>
</feature>
<dbReference type="Pfam" id="PF07715">
    <property type="entry name" value="Plug"/>
    <property type="match status" value="1"/>
</dbReference>
<keyword evidence="16" id="KW-0675">Receptor</keyword>
<organism evidence="16 17">
    <name type="scientific">Sphingomonas leidyi</name>
    <dbReference type="NCBI Taxonomy" id="68569"/>
    <lineage>
        <taxon>Bacteria</taxon>
        <taxon>Pseudomonadati</taxon>
        <taxon>Pseudomonadota</taxon>
        <taxon>Alphaproteobacteria</taxon>
        <taxon>Sphingomonadales</taxon>
        <taxon>Sphingomonadaceae</taxon>
        <taxon>Sphingomonas</taxon>
    </lineage>
</organism>
<dbReference type="InterPro" id="IPR012910">
    <property type="entry name" value="Plug_dom"/>
</dbReference>
<evidence type="ECO:0000256" key="8">
    <source>
        <dbReference type="ARBA" id="ARBA00023237"/>
    </source>
</evidence>
<keyword evidence="8 9" id="KW-0998">Cell outer membrane</keyword>
<feature type="short sequence motif" description="TonB C-terminal box" evidence="10">
    <location>
        <begin position="930"/>
        <end position="947"/>
    </location>
</feature>
<comment type="subcellular location">
    <subcellularLocation>
        <location evidence="1 9">Cell outer membrane</location>
        <topology evidence="1 9">Multi-pass membrane protein</topology>
    </subcellularLocation>
</comment>
<dbReference type="InterPro" id="IPR010917">
    <property type="entry name" value="TonB_rcpt_CS"/>
</dbReference>
<evidence type="ECO:0000256" key="6">
    <source>
        <dbReference type="ARBA" id="ARBA00023077"/>
    </source>
</evidence>
<dbReference type="Pfam" id="PF00593">
    <property type="entry name" value="TonB_dep_Rec_b-barrel"/>
    <property type="match status" value="1"/>
</dbReference>
<reference evidence="16 17" key="1">
    <citation type="submission" date="2020-03" db="EMBL/GenBank/DDBJ databases">
        <title>Genomic Encyclopedia of Type Strains, Phase IV (KMG-IV): sequencing the most valuable type-strain genomes for metagenomic binning, comparative biology and taxonomic classification.</title>
        <authorList>
            <person name="Goeker M."/>
        </authorList>
    </citation>
    <scope>NUCLEOTIDE SEQUENCE [LARGE SCALE GENOMIC DNA]</scope>
    <source>
        <strain evidence="16 17">DSM 4733</strain>
    </source>
</reference>
<dbReference type="NCBIfam" id="TIGR01782">
    <property type="entry name" value="TonB-Xanth-Caul"/>
    <property type="match status" value="1"/>
</dbReference>
<keyword evidence="3 9" id="KW-1134">Transmembrane beta strand</keyword>
<evidence type="ECO:0000256" key="13">
    <source>
        <dbReference type="SAM" id="SignalP"/>
    </source>
</evidence>
<comment type="caution">
    <text evidence="16">The sequence shown here is derived from an EMBL/GenBank/DDBJ whole genome shotgun (WGS) entry which is preliminary data.</text>
</comment>
<proteinExistence type="inferred from homology"/>
<name>A0A7X5UZ58_9SPHN</name>
<evidence type="ECO:0000256" key="7">
    <source>
        <dbReference type="ARBA" id="ARBA00023136"/>
    </source>
</evidence>
<accession>A0A7X5UZ58</accession>
<keyword evidence="4 9" id="KW-0812">Transmembrane</keyword>
<dbReference type="InterPro" id="IPR036942">
    <property type="entry name" value="Beta-barrel_TonB_sf"/>
</dbReference>
<keyword evidence="6 11" id="KW-0798">TonB box</keyword>
<dbReference type="PROSITE" id="PS01156">
    <property type="entry name" value="TONB_DEPENDENT_REC_2"/>
    <property type="match status" value="1"/>
</dbReference>
<evidence type="ECO:0000256" key="11">
    <source>
        <dbReference type="RuleBase" id="RU003357"/>
    </source>
</evidence>
<keyword evidence="5 13" id="KW-0732">Signal</keyword>
<dbReference type="EMBL" id="JAASQV010000001">
    <property type="protein sequence ID" value="NIJ64923.1"/>
    <property type="molecule type" value="Genomic_DNA"/>
</dbReference>
<dbReference type="Proteomes" id="UP000564677">
    <property type="component" value="Unassembled WGS sequence"/>
</dbReference>
<dbReference type="InterPro" id="IPR010104">
    <property type="entry name" value="TonB_rcpt_bac"/>
</dbReference>
<evidence type="ECO:0000259" key="15">
    <source>
        <dbReference type="Pfam" id="PF07715"/>
    </source>
</evidence>
<evidence type="ECO:0000313" key="17">
    <source>
        <dbReference type="Proteomes" id="UP000564677"/>
    </source>
</evidence>
<evidence type="ECO:0000256" key="10">
    <source>
        <dbReference type="PROSITE-ProRule" id="PRU10144"/>
    </source>
</evidence>
<dbReference type="PANTHER" id="PTHR40980">
    <property type="entry name" value="PLUG DOMAIN-CONTAINING PROTEIN"/>
    <property type="match status" value="1"/>
</dbReference>
<dbReference type="PROSITE" id="PS52016">
    <property type="entry name" value="TONB_DEPENDENT_REC_3"/>
    <property type="match status" value="1"/>
</dbReference>
<feature type="chain" id="PRO_5031389740" evidence="13">
    <location>
        <begin position="31"/>
        <end position="947"/>
    </location>
</feature>
<dbReference type="Gene3D" id="2.40.170.20">
    <property type="entry name" value="TonB-dependent receptor, beta-barrel domain"/>
    <property type="match status" value="1"/>
</dbReference>
<evidence type="ECO:0000256" key="5">
    <source>
        <dbReference type="ARBA" id="ARBA00022729"/>
    </source>
</evidence>